<dbReference type="AlphaFoldDB" id="A0AA46TSR4"/>
<dbReference type="EC" id="1.17.4.1" evidence="11"/>
<evidence type="ECO:0000256" key="10">
    <source>
        <dbReference type="ARBA" id="ARBA00047754"/>
    </source>
</evidence>
<dbReference type="Proteomes" id="UP001164935">
    <property type="component" value="Chromosome"/>
</dbReference>
<evidence type="ECO:0000256" key="6">
    <source>
        <dbReference type="ARBA" id="ARBA00023002"/>
    </source>
</evidence>
<dbReference type="GO" id="GO:0009263">
    <property type="term" value="P:deoxyribonucleotide biosynthetic process"/>
    <property type="evidence" value="ECO:0007669"/>
    <property type="project" value="UniProtKB-KW"/>
</dbReference>
<name>A0AA46TSR4_9GAMM</name>
<keyword evidence="5 11" id="KW-0547">Nucleotide-binding</keyword>
<evidence type="ECO:0000256" key="9">
    <source>
        <dbReference type="ARBA" id="ARBA00023285"/>
    </source>
</evidence>
<dbReference type="GO" id="GO:0031419">
    <property type="term" value="F:cobalamin binding"/>
    <property type="evidence" value="ECO:0007669"/>
    <property type="project" value="UniProtKB-KW"/>
</dbReference>
<comment type="catalytic activity">
    <reaction evidence="10 11">
        <text>a 2'-deoxyribonucleoside 5'-diphosphate + [thioredoxin]-disulfide + H2O = a ribonucleoside 5'-diphosphate + [thioredoxin]-dithiol</text>
        <dbReference type="Rhea" id="RHEA:23252"/>
        <dbReference type="Rhea" id="RHEA-COMP:10698"/>
        <dbReference type="Rhea" id="RHEA-COMP:10700"/>
        <dbReference type="ChEBI" id="CHEBI:15377"/>
        <dbReference type="ChEBI" id="CHEBI:29950"/>
        <dbReference type="ChEBI" id="CHEBI:50058"/>
        <dbReference type="ChEBI" id="CHEBI:57930"/>
        <dbReference type="ChEBI" id="CHEBI:73316"/>
        <dbReference type="EC" id="1.17.4.1"/>
    </reaction>
</comment>
<keyword evidence="15" id="KW-1185">Reference proteome</keyword>
<evidence type="ECO:0000313" key="15">
    <source>
        <dbReference type="Proteomes" id="UP001164935"/>
    </source>
</evidence>
<evidence type="ECO:0000259" key="13">
    <source>
        <dbReference type="Pfam" id="PF02867"/>
    </source>
</evidence>
<evidence type="ECO:0000256" key="8">
    <source>
        <dbReference type="ARBA" id="ARBA00023157"/>
    </source>
</evidence>
<dbReference type="EMBL" id="CP096973">
    <property type="protein sequence ID" value="UYO75885.1"/>
    <property type="molecule type" value="Genomic_DNA"/>
</dbReference>
<comment type="cofactor">
    <cofactor evidence="1 11">
        <name>adenosylcob(III)alamin</name>
        <dbReference type="ChEBI" id="CHEBI:18408"/>
    </cofactor>
</comment>
<evidence type="ECO:0000313" key="14">
    <source>
        <dbReference type="EMBL" id="UYO75885.1"/>
    </source>
</evidence>
<dbReference type="Pfam" id="PF00317">
    <property type="entry name" value="Ribonuc_red_lgN"/>
    <property type="match status" value="1"/>
</dbReference>
<dbReference type="InterPro" id="IPR013344">
    <property type="entry name" value="RNR_NrdJ/NrdZ"/>
</dbReference>
<dbReference type="GO" id="GO:0004748">
    <property type="term" value="F:ribonucleoside-diphosphate reductase activity, thioredoxin disulfide as acceptor"/>
    <property type="evidence" value="ECO:0007669"/>
    <property type="project" value="UniProtKB-EC"/>
</dbReference>
<dbReference type="PANTHER" id="PTHR43371:SF1">
    <property type="entry name" value="RIBONUCLEOSIDE-DIPHOSPHATE REDUCTASE"/>
    <property type="match status" value="1"/>
</dbReference>
<dbReference type="GO" id="GO:0005524">
    <property type="term" value="F:ATP binding"/>
    <property type="evidence" value="ECO:0007669"/>
    <property type="project" value="InterPro"/>
</dbReference>
<keyword evidence="3 11" id="KW-0846">Cobalamin</keyword>
<dbReference type="SUPFAM" id="SSF51998">
    <property type="entry name" value="PFL-like glycyl radical enzymes"/>
    <property type="match status" value="1"/>
</dbReference>
<dbReference type="CDD" id="cd02888">
    <property type="entry name" value="RNR_II_dimer"/>
    <property type="match status" value="1"/>
</dbReference>
<evidence type="ECO:0000256" key="11">
    <source>
        <dbReference type="RuleBase" id="RU364064"/>
    </source>
</evidence>
<dbReference type="Gene3D" id="3.20.70.20">
    <property type="match status" value="1"/>
</dbReference>
<protein>
    <recommendedName>
        <fullName evidence="11">Vitamin B12-dependent ribonucleotide reductase</fullName>
        <ecNumber evidence="11">1.17.4.1</ecNumber>
    </recommendedName>
</protein>
<comment type="similarity">
    <text evidence="2 11">Belongs to the ribonucleoside diphosphate reductase class-2 family.</text>
</comment>
<evidence type="ECO:0000256" key="7">
    <source>
        <dbReference type="ARBA" id="ARBA00023116"/>
    </source>
</evidence>
<evidence type="ECO:0000256" key="4">
    <source>
        <dbReference type="ARBA" id="ARBA00022634"/>
    </source>
</evidence>
<keyword evidence="9 11" id="KW-0170">Cobalt</keyword>
<dbReference type="InterPro" id="IPR000788">
    <property type="entry name" value="RNR_lg_C"/>
</dbReference>
<dbReference type="Pfam" id="PF02867">
    <property type="entry name" value="Ribonuc_red_lgC"/>
    <property type="match status" value="1"/>
</dbReference>
<evidence type="ECO:0000256" key="3">
    <source>
        <dbReference type="ARBA" id="ARBA00022628"/>
    </source>
</evidence>
<accession>A0AA46TSR4</accession>
<dbReference type="PRINTS" id="PR01183">
    <property type="entry name" value="RIBORDTASEM1"/>
</dbReference>
<keyword evidence="6 11" id="KW-0560">Oxidoreductase</keyword>
<feature type="domain" description="Ribonucleotide reductase large subunit C-terminal" evidence="13">
    <location>
        <begin position="100"/>
        <end position="638"/>
    </location>
</feature>
<dbReference type="PANTHER" id="PTHR43371">
    <property type="entry name" value="VITAMIN B12-DEPENDENT RIBONUCLEOTIDE REDUCTASE"/>
    <property type="match status" value="1"/>
</dbReference>
<dbReference type="RefSeq" id="WP_264019015.1">
    <property type="nucleotide sequence ID" value="NZ_CP096973.1"/>
</dbReference>
<sequence>MSTATKAMKTSNDVPLQVPSKDIWDAKYRLKDRHSQPVDQDVDATFERVARALAAVEGDKANEWLPKFRWALENGAIPAGRILSNAGAEAYKPAVSLINCTVSRTIRDSMRDILDSVVDAGMTLKSGAGIGYDFSTLRHKGAFVFGAGAGTNGPLAFMDIYDKMCFTVASAGGRRGAQMGTFDVGHPDVREFIQAKREAGRLRQFNLSLLITDEFMEAVKHNADWPLAFPLHPGEKDDVKAGDLIYRDWPVIEEGYKVDDEGRVACRVVEVIKARELWDTIMSSTYDYAEPGFILIDQVNRMNNNWFCEDIRATNPCGEQPLPPEGACLLGSVNLTKFVIEPFSDKPRFDWERYREVVAIFTRMLDNVVEIAGLPLPQQQREIEAKRRHGMGFLGLGSTMTMLKIPYGSQASLAFTEEVSRHLALEGWKQALELSKEKGMAPVLEQEHTITPKMMRERPQLAADGYEVGDKVPGRILHARYSQYMAKVAELAPELVAQLAEHGARFTHHSSIAPTGTISLSMGNNASNGIEPSFSHRYFRNIIQSGKKTKEQVEVVSFELAAYRHFIAADAVESDLPDYFITADSVTPEQHVAVQAAAQQWIDSAISKTVNVPTEFPFEKFQDLYLQAYESRLKGCTTFRFNPEAFQGVLVREDDLKNTTYVFELESGETIELAGDETVVYDGEEHNAANLFDALKEGTYGKW</sequence>
<evidence type="ECO:0000259" key="12">
    <source>
        <dbReference type="Pfam" id="PF00317"/>
    </source>
</evidence>
<evidence type="ECO:0000256" key="1">
    <source>
        <dbReference type="ARBA" id="ARBA00001922"/>
    </source>
</evidence>
<gene>
    <name evidence="14" type="ORF">M0220_07005</name>
</gene>
<reference evidence="14" key="1">
    <citation type="submission" date="2022-05" db="EMBL/GenBank/DDBJ databases">
        <title>Complete sequence of a novel PHA-producing Halomonas strain.</title>
        <authorList>
            <person name="Zheng Z."/>
        </authorList>
    </citation>
    <scope>NUCLEOTIDE SEQUENCE</scope>
    <source>
        <strain evidence="14">ZZQ-149</strain>
    </source>
</reference>
<evidence type="ECO:0000256" key="2">
    <source>
        <dbReference type="ARBA" id="ARBA00007405"/>
    </source>
</evidence>
<organism evidence="14 15">
    <name type="scientific">Halomonas qinghailakensis</name>
    <dbReference type="NCBI Taxonomy" id="2937790"/>
    <lineage>
        <taxon>Bacteria</taxon>
        <taxon>Pseudomonadati</taxon>
        <taxon>Pseudomonadota</taxon>
        <taxon>Gammaproteobacteria</taxon>
        <taxon>Oceanospirillales</taxon>
        <taxon>Halomonadaceae</taxon>
        <taxon>Halomonas</taxon>
    </lineage>
</organism>
<dbReference type="KEGG" id="hqn:M0220_07005"/>
<dbReference type="InterPro" id="IPR013509">
    <property type="entry name" value="RNR_lsu_N"/>
</dbReference>
<keyword evidence="8" id="KW-1015">Disulfide bond</keyword>
<keyword evidence="7" id="KW-0215">Deoxyribonucleotide synthesis</keyword>
<dbReference type="GO" id="GO:0071897">
    <property type="term" value="P:DNA biosynthetic process"/>
    <property type="evidence" value="ECO:0007669"/>
    <property type="project" value="UniProtKB-KW"/>
</dbReference>
<keyword evidence="4 11" id="KW-0237">DNA synthesis</keyword>
<evidence type="ECO:0000256" key="5">
    <source>
        <dbReference type="ARBA" id="ARBA00022741"/>
    </source>
</evidence>
<dbReference type="InterPro" id="IPR050862">
    <property type="entry name" value="RdRp_reductase_class-2"/>
</dbReference>
<feature type="domain" description="Ribonucleotide reductase large subunit N-terminal" evidence="12">
    <location>
        <begin position="23"/>
        <end position="88"/>
    </location>
</feature>
<comment type="function">
    <text evidence="11">Catalyzes the reduction of ribonucleotides to deoxyribonucleotides. May function to provide a pool of deoxyribonucleotide precursors for DNA repair during oxygen limitation and/or for immediate growth after restoration of oxygen.</text>
</comment>
<dbReference type="NCBIfam" id="TIGR02504">
    <property type="entry name" value="NrdJ_Z"/>
    <property type="match status" value="1"/>
</dbReference>
<proteinExistence type="inferred from homology"/>